<dbReference type="Pfam" id="PF19348">
    <property type="entry name" value="DUF5926"/>
    <property type="match status" value="1"/>
</dbReference>
<dbReference type="Proteomes" id="UP001209083">
    <property type="component" value="Chromosome"/>
</dbReference>
<dbReference type="InterPro" id="IPR045970">
    <property type="entry name" value="DUF5926"/>
</dbReference>
<dbReference type="RefSeq" id="WP_349638010.1">
    <property type="nucleotide sequence ID" value="NZ_CP090958.1"/>
</dbReference>
<protein>
    <submittedName>
        <fullName evidence="2">DUF5926 family protein</fullName>
    </submittedName>
</protein>
<name>A0ABY8QST3_9MICO</name>
<proteinExistence type="predicted"/>
<sequence length="295" mass="32014">MGKKSRKSKEERVAKLQAKAAQVAFVRRPYEGLHGEADLVAMRELVPAATATVKLTEEHGGEEATVATLLPAAWQAMRRNDGKLFLGLQTPVSSSDLSRDAAAALLKVADSAAGTSEAGGSSPGTGPRLQDILDPEFGWKVTVHETFDYWLPEAVGDSDYDEEVKASLDQANETISPTERLASVESAYWTMIGGRTYLRWALTDDEEKVLDAFARLHNAGKNTMGEGSRYLGCFRAHGIVVPVWELEHGTQADDVEEAAKTFDAELKAALAEDGNLNADERRARAGVVSRQLTLR</sequence>
<gene>
    <name evidence="2" type="ORF">LWF01_14165</name>
</gene>
<evidence type="ECO:0000313" key="2">
    <source>
        <dbReference type="EMBL" id="WGW11225.1"/>
    </source>
</evidence>
<keyword evidence="3" id="KW-1185">Reference proteome</keyword>
<organism evidence="2 3">
    <name type="scientific">Saxibacter everestensis</name>
    <dbReference type="NCBI Taxonomy" id="2909229"/>
    <lineage>
        <taxon>Bacteria</taxon>
        <taxon>Bacillati</taxon>
        <taxon>Actinomycetota</taxon>
        <taxon>Actinomycetes</taxon>
        <taxon>Micrococcales</taxon>
        <taxon>Brevibacteriaceae</taxon>
        <taxon>Saxibacter</taxon>
    </lineage>
</organism>
<accession>A0ABY8QST3</accession>
<feature type="domain" description="DUF5926" evidence="1">
    <location>
        <begin position="29"/>
        <end position="295"/>
    </location>
</feature>
<reference evidence="2 3" key="1">
    <citation type="submission" date="2023-05" db="EMBL/GenBank/DDBJ databases">
        <title>Lithophilousrod everest ZFBP1038 complete genpme.</title>
        <authorList>
            <person name="Tian M."/>
        </authorList>
    </citation>
    <scope>NUCLEOTIDE SEQUENCE [LARGE SCALE GENOMIC DNA]</scope>
    <source>
        <strain evidence="2 3">ZFBP1038</strain>
    </source>
</reference>
<evidence type="ECO:0000259" key="1">
    <source>
        <dbReference type="Pfam" id="PF19348"/>
    </source>
</evidence>
<evidence type="ECO:0000313" key="3">
    <source>
        <dbReference type="Proteomes" id="UP001209083"/>
    </source>
</evidence>
<dbReference type="EMBL" id="CP090958">
    <property type="protein sequence ID" value="WGW11225.1"/>
    <property type="molecule type" value="Genomic_DNA"/>
</dbReference>